<dbReference type="SUPFAM" id="SSF53098">
    <property type="entry name" value="Ribonuclease H-like"/>
    <property type="match status" value="1"/>
</dbReference>
<evidence type="ECO:0000313" key="4">
    <source>
        <dbReference type="EMBL" id="ALA60121.1"/>
    </source>
</evidence>
<dbReference type="GO" id="GO:0003676">
    <property type="term" value="F:nucleic acid binding"/>
    <property type="evidence" value="ECO:0007669"/>
    <property type="project" value="InterPro"/>
</dbReference>
<organism evidence="4 5">
    <name type="scientific">Nitrospira moscoviensis</name>
    <dbReference type="NCBI Taxonomy" id="42253"/>
    <lineage>
        <taxon>Bacteria</taxon>
        <taxon>Pseudomonadati</taxon>
        <taxon>Nitrospirota</taxon>
        <taxon>Nitrospiria</taxon>
        <taxon>Nitrospirales</taxon>
        <taxon>Nitrospiraceae</taxon>
        <taxon>Nitrospira</taxon>
    </lineage>
</organism>
<dbReference type="OrthoDB" id="530017at2"/>
<dbReference type="RefSeq" id="WP_145976400.1">
    <property type="nucleotide sequence ID" value="NZ_CP011801.1"/>
</dbReference>
<sequence>MNVEVLPEPDLEFGTGTHIDIRFGIRDYGPVGFNQPTTAKIINVGFVGTAATVRRVNEWMTAARAGVAARPSKKEKFRPAFPGFGVFACDWATEERCQRIIDSRKMELALSNPSSAETIKTAAKLFIDECQYLDSETNVDVIICAPPNELLAKVDASRETERPVPFSRWAKASKDSIAYDLHDLVKAESLQLKIPIQYVRPPTYGVPAKQVAARVKPRGVQDAATRAWNFHTALYYKAGGTPWRLLRRTSDLESCYIGISFFRSIDKVRIHTSVAQVFNERGEGMILRGGEAVKSDSDLEPHLSKADMKALVVNALGQYEKEHHHLPARVVIHKTSGFSVEETMGCEEGLQGLKIHTRDLLVIRDSEVRLFRNGTYPPLRGTFLQIDDRLSLLYTRGSVPFFEMYPGLYVPRGLQIESVATEESPRQLAREILALTKMNWNNTQFDSSLPITIQAARQVGSILKYTSESSPIQKRYAFYM</sequence>
<dbReference type="InterPro" id="IPR036397">
    <property type="entry name" value="RNaseH_sf"/>
</dbReference>
<evidence type="ECO:0000256" key="1">
    <source>
        <dbReference type="ARBA" id="ARBA00035012"/>
    </source>
</evidence>
<dbReference type="InterPro" id="IPR003165">
    <property type="entry name" value="Piwi"/>
</dbReference>
<dbReference type="CDD" id="cd04659">
    <property type="entry name" value="Piwi_piwi-like_ProArk"/>
    <property type="match status" value="1"/>
</dbReference>
<evidence type="ECO:0000313" key="5">
    <source>
        <dbReference type="Proteomes" id="UP000069205"/>
    </source>
</evidence>
<name>A0A0K2GGQ5_NITMO</name>
<dbReference type="Gene3D" id="3.30.420.10">
    <property type="entry name" value="Ribonuclease H-like superfamily/Ribonuclease H"/>
    <property type="match status" value="1"/>
</dbReference>
<dbReference type="EMBL" id="CP011801">
    <property type="protein sequence ID" value="ALA60121.1"/>
    <property type="molecule type" value="Genomic_DNA"/>
</dbReference>
<proteinExistence type="inferred from homology"/>
<evidence type="ECO:0000256" key="2">
    <source>
        <dbReference type="ARBA" id="ARBA00035032"/>
    </source>
</evidence>
<dbReference type="PROSITE" id="PS50822">
    <property type="entry name" value="PIWI"/>
    <property type="match status" value="1"/>
</dbReference>
<dbReference type="SMART" id="SM00950">
    <property type="entry name" value="Piwi"/>
    <property type="match status" value="1"/>
</dbReference>
<dbReference type="Proteomes" id="UP000069205">
    <property type="component" value="Chromosome"/>
</dbReference>
<reference evidence="4 5" key="1">
    <citation type="journal article" date="2015" name="Proc. Natl. Acad. Sci. U.S.A.">
        <title>Expanded metabolic versatility of ubiquitous nitrite-oxidizing bacteria from the genus Nitrospira.</title>
        <authorList>
            <person name="Koch H."/>
            <person name="Lucker S."/>
            <person name="Albertsen M."/>
            <person name="Kitzinger K."/>
            <person name="Herbold C."/>
            <person name="Spieck E."/>
            <person name="Nielsen P.H."/>
            <person name="Wagner M."/>
            <person name="Daims H."/>
        </authorList>
    </citation>
    <scope>NUCLEOTIDE SEQUENCE [LARGE SCALE GENOMIC DNA]</scope>
    <source>
        <strain evidence="4 5">NSP M-1</strain>
    </source>
</reference>
<dbReference type="PATRIC" id="fig|42253.5.peg.3680"/>
<comment type="similarity">
    <text evidence="1">Belongs to the argonaute family. Long pAgo subfamily.</text>
</comment>
<evidence type="ECO:0000259" key="3">
    <source>
        <dbReference type="PROSITE" id="PS50822"/>
    </source>
</evidence>
<feature type="domain" description="Piwi" evidence="3">
    <location>
        <begin position="205"/>
        <end position="468"/>
    </location>
</feature>
<dbReference type="InterPro" id="IPR012337">
    <property type="entry name" value="RNaseH-like_sf"/>
</dbReference>
<protein>
    <recommendedName>
        <fullName evidence="2">Protein argonaute</fullName>
    </recommendedName>
</protein>
<dbReference type="KEGG" id="nmv:NITMOv2_3729"/>
<dbReference type="STRING" id="42253.NITMOv2_3729"/>
<dbReference type="AlphaFoldDB" id="A0A0K2GGQ5"/>
<keyword evidence="5" id="KW-1185">Reference proteome</keyword>
<accession>A0A0K2GGQ5</accession>
<gene>
    <name evidence="4" type="ORF">NITMOv2_3729</name>
</gene>